<evidence type="ECO:0000313" key="5">
    <source>
        <dbReference type="Proteomes" id="UP000572268"/>
    </source>
</evidence>
<keyword evidence="1" id="KW-1133">Transmembrane helix</keyword>
<dbReference type="EMBL" id="JABANN010000244">
    <property type="protein sequence ID" value="KAF4665028.1"/>
    <property type="molecule type" value="Genomic_DNA"/>
</dbReference>
<evidence type="ECO:0000313" key="3">
    <source>
        <dbReference type="EMBL" id="KAF4665028.1"/>
    </source>
</evidence>
<keyword evidence="1" id="KW-0472">Membrane</keyword>
<evidence type="ECO:0000256" key="1">
    <source>
        <dbReference type="SAM" id="Phobius"/>
    </source>
</evidence>
<sequence>MPTPFWGARSYYLALQVSFSSLLQGMSIILGYLPCVLLLHLVVVATPSRLRSMATYDIYSEPPMPIACESFVDPLASLLVTQVRAELNSSATKDYLPQGLAITAEDGGHPFWVSLAAQVREEFGSPGLNDTEILLSLASAVENDDDFLLELLPTETTVSSPAATYGDDLTSPQAAVARHRENPVVIWIVNFWWLLSGG</sequence>
<accession>A0A7J6LMU2</accession>
<evidence type="ECO:0000313" key="4">
    <source>
        <dbReference type="Proteomes" id="UP000570595"/>
    </source>
</evidence>
<dbReference type="AlphaFoldDB" id="A0A7J6LMU2"/>
<dbReference type="Proteomes" id="UP000572268">
    <property type="component" value="Unassembled WGS sequence"/>
</dbReference>
<protein>
    <submittedName>
        <fullName evidence="2">Uncharacterized protein</fullName>
    </submittedName>
</protein>
<feature type="transmembrane region" description="Helical" evidence="1">
    <location>
        <begin position="22"/>
        <end position="43"/>
    </location>
</feature>
<name>A0A7J6LMU2_PEROL</name>
<keyword evidence="1" id="KW-0812">Transmembrane</keyword>
<dbReference type="EMBL" id="JABAHT010000239">
    <property type="protein sequence ID" value="KAF4660211.1"/>
    <property type="molecule type" value="Genomic_DNA"/>
</dbReference>
<proteinExistence type="predicted"/>
<dbReference type="OrthoDB" id="10295843at2759"/>
<organism evidence="2 4">
    <name type="scientific">Perkinsus olseni</name>
    <name type="common">Perkinsus atlanticus</name>
    <dbReference type="NCBI Taxonomy" id="32597"/>
    <lineage>
        <taxon>Eukaryota</taxon>
        <taxon>Sar</taxon>
        <taxon>Alveolata</taxon>
        <taxon>Perkinsozoa</taxon>
        <taxon>Perkinsea</taxon>
        <taxon>Perkinsida</taxon>
        <taxon>Perkinsidae</taxon>
        <taxon>Perkinsus</taxon>
    </lineage>
</organism>
<reference evidence="4 5" key="1">
    <citation type="submission" date="2020-04" db="EMBL/GenBank/DDBJ databases">
        <title>Perkinsus olseni comparative genomics.</title>
        <authorList>
            <person name="Bogema D.R."/>
        </authorList>
    </citation>
    <scope>NUCLEOTIDE SEQUENCE [LARGE SCALE GENOMIC DNA]</scope>
    <source>
        <strain evidence="2">ATCC PRA-179</strain>
        <strain evidence="3">ATCC PRA-31</strain>
    </source>
</reference>
<gene>
    <name evidence="3" type="ORF">FOL46_003913</name>
    <name evidence="2" type="ORF">FOZ61_004164</name>
</gene>
<evidence type="ECO:0000313" key="2">
    <source>
        <dbReference type="EMBL" id="KAF4660211.1"/>
    </source>
</evidence>
<comment type="caution">
    <text evidence="2">The sequence shown here is derived from an EMBL/GenBank/DDBJ whole genome shotgun (WGS) entry which is preliminary data.</text>
</comment>
<dbReference type="Proteomes" id="UP000570595">
    <property type="component" value="Unassembled WGS sequence"/>
</dbReference>